<dbReference type="Pfam" id="PF00800">
    <property type="entry name" value="PDT"/>
    <property type="match status" value="1"/>
</dbReference>
<dbReference type="PROSITE" id="PS51671">
    <property type="entry name" value="ACT"/>
    <property type="match status" value="1"/>
</dbReference>
<keyword evidence="11" id="KW-0057">Aromatic amino acid biosynthesis</keyword>
<dbReference type="NCBIfam" id="NF008865">
    <property type="entry name" value="PRK11898.1"/>
    <property type="match status" value="1"/>
</dbReference>
<feature type="site" description="Essential for prephenate dehydratase activity" evidence="19">
    <location>
        <position position="279"/>
    </location>
</feature>
<evidence type="ECO:0000256" key="11">
    <source>
        <dbReference type="ARBA" id="ARBA00023141"/>
    </source>
</evidence>
<accession>A0A1I1Q8H2</accession>
<sequence length="384" mass="44096">MGDIDCYRKKIDEIDREITRLFEERMDTVINIAKYKQGNNLPIFNKNREDEVIKKNIGYLKNNDYAKETKKFFTDLMEVSRGLQSRKMEENIKEDNVRLENSNNKKSGNIGFFGVIGSFCEEAMLKYFRDTDNAKAYDEFEDVFLAVKNGEIDYGVLPIENSSTGAISQVYDLLYKYGFYIVGEQCIKINQHLIGIKGTNLENVKEVYSHPQGFEQSSEFLRNYSGWKLIPFHSTSVSAKLVSDLKDTSKIAIASQRAANIYNLDIIKENINNQSENSTRFIVISKNLESNASCNKVSVVFSLEDKAGTLYKLLRHFAENNINMIKIESRPMENGAWKYFLYVDFEGNIQSEKVTTALSLIEQGSAYFKLIGGYKKYSTSEKIY</sequence>
<gene>
    <name evidence="23" type="ORF">SAMN05421842_12236</name>
</gene>
<comment type="catalytic activity">
    <reaction evidence="18">
        <text>prephenate + H(+) = 3-phenylpyruvate + CO2 + H2O</text>
        <dbReference type="Rhea" id="RHEA:21648"/>
        <dbReference type="ChEBI" id="CHEBI:15377"/>
        <dbReference type="ChEBI" id="CHEBI:15378"/>
        <dbReference type="ChEBI" id="CHEBI:16526"/>
        <dbReference type="ChEBI" id="CHEBI:18005"/>
        <dbReference type="ChEBI" id="CHEBI:29934"/>
        <dbReference type="EC" id="4.2.1.51"/>
    </reaction>
</comment>
<feature type="domain" description="Prephenate dehydratase" evidence="21">
    <location>
        <begin position="109"/>
        <end position="286"/>
    </location>
</feature>
<keyword evidence="13" id="KW-0413">Isomerase</keyword>
<reference evidence="23 24" key="1">
    <citation type="submission" date="2016-10" db="EMBL/GenBank/DDBJ databases">
        <authorList>
            <person name="de Groot N.N."/>
        </authorList>
    </citation>
    <scope>NUCLEOTIDE SEQUENCE [LARGE SCALE GENOMIC DNA]</scope>
    <source>
        <strain evidence="23 24">DSM 12992</strain>
    </source>
</reference>
<keyword evidence="14" id="KW-0456">Lyase</keyword>
<dbReference type="EC" id="4.2.1.51" evidence="6"/>
<evidence type="ECO:0000256" key="17">
    <source>
        <dbReference type="ARBA" id="ARBA00031520"/>
    </source>
</evidence>
<dbReference type="UniPathway" id="UPA00120">
    <property type="reaction ID" value="UER00203"/>
</dbReference>
<dbReference type="GO" id="GO:0005737">
    <property type="term" value="C:cytoplasm"/>
    <property type="evidence" value="ECO:0007669"/>
    <property type="project" value="UniProtKB-SubCell"/>
</dbReference>
<evidence type="ECO:0000256" key="7">
    <source>
        <dbReference type="ARBA" id="ARBA00014401"/>
    </source>
</evidence>
<dbReference type="InterPro" id="IPR011279">
    <property type="entry name" value="Chorismate_mutase_GmP"/>
</dbReference>
<dbReference type="PANTHER" id="PTHR21022:SF19">
    <property type="entry name" value="PREPHENATE DEHYDRATASE-RELATED"/>
    <property type="match status" value="1"/>
</dbReference>
<comment type="catalytic activity">
    <reaction evidence="1">
        <text>chorismate = prephenate</text>
        <dbReference type="Rhea" id="RHEA:13897"/>
        <dbReference type="ChEBI" id="CHEBI:29748"/>
        <dbReference type="ChEBI" id="CHEBI:29934"/>
        <dbReference type="EC" id="5.4.99.5"/>
    </reaction>
</comment>
<evidence type="ECO:0000259" key="20">
    <source>
        <dbReference type="PROSITE" id="PS51168"/>
    </source>
</evidence>
<dbReference type="SUPFAM" id="SSF53850">
    <property type="entry name" value="Periplasmic binding protein-like II"/>
    <property type="match status" value="1"/>
</dbReference>
<dbReference type="Gene3D" id="1.20.59.10">
    <property type="entry name" value="Chorismate mutase"/>
    <property type="match status" value="1"/>
</dbReference>
<evidence type="ECO:0000256" key="4">
    <source>
        <dbReference type="ARBA" id="ARBA00004741"/>
    </source>
</evidence>
<evidence type="ECO:0000256" key="6">
    <source>
        <dbReference type="ARBA" id="ARBA00013147"/>
    </source>
</evidence>
<dbReference type="RefSeq" id="WP_090092738.1">
    <property type="nucleotide sequence ID" value="NZ_FOMG01000022.1"/>
</dbReference>
<organism evidence="23 24">
    <name type="scientific">Clostridium uliginosum</name>
    <dbReference type="NCBI Taxonomy" id="119641"/>
    <lineage>
        <taxon>Bacteria</taxon>
        <taxon>Bacillati</taxon>
        <taxon>Bacillota</taxon>
        <taxon>Clostridia</taxon>
        <taxon>Eubacteriales</taxon>
        <taxon>Clostridiaceae</taxon>
        <taxon>Clostridium</taxon>
    </lineage>
</organism>
<evidence type="ECO:0000256" key="19">
    <source>
        <dbReference type="PIRSR" id="PIRSR001500-2"/>
    </source>
</evidence>
<dbReference type="InterPro" id="IPR002701">
    <property type="entry name" value="CM_II_prokaryot"/>
</dbReference>
<dbReference type="PROSITE" id="PS51168">
    <property type="entry name" value="CHORISMATE_MUT_2"/>
    <property type="match status" value="1"/>
</dbReference>
<evidence type="ECO:0000256" key="2">
    <source>
        <dbReference type="ARBA" id="ARBA00002364"/>
    </source>
</evidence>
<evidence type="ECO:0000256" key="16">
    <source>
        <dbReference type="ARBA" id="ARBA00031175"/>
    </source>
</evidence>
<evidence type="ECO:0000313" key="24">
    <source>
        <dbReference type="Proteomes" id="UP000199263"/>
    </source>
</evidence>
<dbReference type="UniPathway" id="UPA00121">
    <property type="reaction ID" value="UER00345"/>
</dbReference>
<dbReference type="EMBL" id="FOMG01000022">
    <property type="protein sequence ID" value="SFD15533.1"/>
    <property type="molecule type" value="Genomic_DNA"/>
</dbReference>
<dbReference type="InterPro" id="IPR036263">
    <property type="entry name" value="Chorismate_II_sf"/>
</dbReference>
<dbReference type="GO" id="GO:0046417">
    <property type="term" value="P:chorismate metabolic process"/>
    <property type="evidence" value="ECO:0007669"/>
    <property type="project" value="InterPro"/>
</dbReference>
<dbReference type="AlphaFoldDB" id="A0A1I1Q8H2"/>
<evidence type="ECO:0000256" key="8">
    <source>
        <dbReference type="ARBA" id="ARBA00021872"/>
    </source>
</evidence>
<evidence type="ECO:0000313" key="23">
    <source>
        <dbReference type="EMBL" id="SFD15533.1"/>
    </source>
</evidence>
<dbReference type="PROSITE" id="PS00857">
    <property type="entry name" value="PREPHENATE_DEHYDR_1"/>
    <property type="match status" value="1"/>
</dbReference>
<keyword evidence="24" id="KW-1185">Reference proteome</keyword>
<dbReference type="Gene3D" id="3.30.70.260">
    <property type="match status" value="1"/>
</dbReference>
<evidence type="ECO:0000256" key="14">
    <source>
        <dbReference type="ARBA" id="ARBA00023239"/>
    </source>
</evidence>
<dbReference type="CDD" id="cd04905">
    <property type="entry name" value="ACT_CM-PDT"/>
    <property type="match status" value="1"/>
</dbReference>
<comment type="subcellular location">
    <subcellularLocation>
        <location evidence="3">Cytoplasm</location>
    </subcellularLocation>
</comment>
<evidence type="ECO:0000256" key="10">
    <source>
        <dbReference type="ARBA" id="ARBA00022605"/>
    </source>
</evidence>
<dbReference type="SUPFAM" id="SSF48600">
    <property type="entry name" value="Chorismate mutase II"/>
    <property type="match status" value="1"/>
</dbReference>
<dbReference type="SMART" id="SM00830">
    <property type="entry name" value="CM_2"/>
    <property type="match status" value="1"/>
</dbReference>
<dbReference type="InterPro" id="IPR018528">
    <property type="entry name" value="Preph_deHydtase_CS"/>
</dbReference>
<dbReference type="Gene3D" id="3.40.190.10">
    <property type="entry name" value="Periplasmic binding protein-like II"/>
    <property type="match status" value="2"/>
</dbReference>
<evidence type="ECO:0000259" key="21">
    <source>
        <dbReference type="PROSITE" id="PS51171"/>
    </source>
</evidence>
<evidence type="ECO:0000256" key="5">
    <source>
        <dbReference type="ARBA" id="ARBA00004817"/>
    </source>
</evidence>
<dbReference type="GO" id="GO:0004106">
    <property type="term" value="F:chorismate mutase activity"/>
    <property type="evidence" value="ECO:0007669"/>
    <property type="project" value="UniProtKB-EC"/>
</dbReference>
<proteinExistence type="predicted"/>
<keyword evidence="12" id="KW-0584">Phenylalanine biosynthesis</keyword>
<keyword evidence="9" id="KW-0963">Cytoplasm</keyword>
<dbReference type="GO" id="GO:0009094">
    <property type="term" value="P:L-phenylalanine biosynthetic process"/>
    <property type="evidence" value="ECO:0007669"/>
    <property type="project" value="UniProtKB-UniPathway"/>
</dbReference>
<evidence type="ECO:0000256" key="9">
    <source>
        <dbReference type="ARBA" id="ARBA00022490"/>
    </source>
</evidence>
<dbReference type="Pfam" id="PF01842">
    <property type="entry name" value="ACT"/>
    <property type="match status" value="1"/>
</dbReference>
<evidence type="ECO:0000259" key="22">
    <source>
        <dbReference type="PROSITE" id="PS51671"/>
    </source>
</evidence>
<dbReference type="InterPro" id="IPR001086">
    <property type="entry name" value="Preph_deHydtase"/>
</dbReference>
<dbReference type="InterPro" id="IPR045865">
    <property type="entry name" value="ACT-like_dom_sf"/>
</dbReference>
<dbReference type="InterPro" id="IPR008242">
    <property type="entry name" value="Chor_mutase/pphenate_deHydtase"/>
</dbReference>
<dbReference type="CDD" id="cd13631">
    <property type="entry name" value="PBP2_Ct-PDT_like"/>
    <property type="match status" value="1"/>
</dbReference>
<dbReference type="PROSITE" id="PS51171">
    <property type="entry name" value="PREPHENATE_DEHYDR_3"/>
    <property type="match status" value="1"/>
</dbReference>
<dbReference type="OrthoDB" id="9802281at2"/>
<dbReference type="NCBIfam" id="TIGR01805">
    <property type="entry name" value="CM_mono_grmpos"/>
    <property type="match status" value="1"/>
</dbReference>
<dbReference type="STRING" id="119641.SAMN05421842_12236"/>
<feature type="domain" description="ACT" evidence="22">
    <location>
        <begin position="298"/>
        <end position="376"/>
    </location>
</feature>
<evidence type="ECO:0000256" key="3">
    <source>
        <dbReference type="ARBA" id="ARBA00004496"/>
    </source>
</evidence>
<protein>
    <recommendedName>
        <fullName evidence="7">Bifunctional chorismate mutase/prephenate dehydratase</fullName>
        <ecNumber evidence="6">4.2.1.51</ecNumber>
    </recommendedName>
    <alternativeName>
        <fullName evidence="17">Chorismate mutase-prephenate dehydratase</fullName>
    </alternativeName>
    <alternativeName>
        <fullName evidence="8">Prephenate dehydratase</fullName>
    </alternativeName>
    <alternativeName>
        <fullName evidence="16">p-protein</fullName>
    </alternativeName>
</protein>
<evidence type="ECO:0000256" key="12">
    <source>
        <dbReference type="ARBA" id="ARBA00023222"/>
    </source>
</evidence>
<keyword evidence="15" id="KW-0511">Multifunctional enzyme</keyword>
<dbReference type="Pfam" id="PF01817">
    <property type="entry name" value="CM_2"/>
    <property type="match status" value="1"/>
</dbReference>
<dbReference type="GO" id="GO:0004664">
    <property type="term" value="F:prephenate dehydratase activity"/>
    <property type="evidence" value="ECO:0007669"/>
    <property type="project" value="UniProtKB-EC"/>
</dbReference>
<evidence type="ECO:0000256" key="13">
    <source>
        <dbReference type="ARBA" id="ARBA00023235"/>
    </source>
</evidence>
<dbReference type="PANTHER" id="PTHR21022">
    <property type="entry name" value="PREPHENATE DEHYDRATASE P PROTEIN"/>
    <property type="match status" value="1"/>
</dbReference>
<comment type="pathway">
    <text evidence="4">Amino-acid biosynthesis; L-phenylalanine biosynthesis; phenylpyruvate from prephenate: step 1/1.</text>
</comment>
<evidence type="ECO:0000256" key="18">
    <source>
        <dbReference type="ARBA" id="ARBA00047848"/>
    </source>
</evidence>
<keyword evidence="10" id="KW-0028">Amino-acid biosynthesis</keyword>
<dbReference type="Proteomes" id="UP000199263">
    <property type="component" value="Unassembled WGS sequence"/>
</dbReference>
<feature type="domain" description="Chorismate mutase" evidence="20">
    <location>
        <begin position="1"/>
        <end position="88"/>
    </location>
</feature>
<dbReference type="InterPro" id="IPR002912">
    <property type="entry name" value="ACT_dom"/>
</dbReference>
<dbReference type="SUPFAM" id="SSF55021">
    <property type="entry name" value="ACT-like"/>
    <property type="match status" value="1"/>
</dbReference>
<evidence type="ECO:0000256" key="15">
    <source>
        <dbReference type="ARBA" id="ARBA00023268"/>
    </source>
</evidence>
<dbReference type="PIRSF" id="PIRSF001500">
    <property type="entry name" value="Chor_mut_pdt_Ppr"/>
    <property type="match status" value="1"/>
</dbReference>
<evidence type="ECO:0000256" key="1">
    <source>
        <dbReference type="ARBA" id="ARBA00000824"/>
    </source>
</evidence>
<comment type="pathway">
    <text evidence="5">Metabolic intermediate biosynthesis; prephenate biosynthesis; prephenate from chorismate: step 1/1.</text>
</comment>
<comment type="function">
    <text evidence="2">Catalyzes the Claisen rearrangement of chorismate to prephenate and the decarboxylation/dehydration of prephenate to phenylpyruvate.</text>
</comment>
<name>A0A1I1Q8H2_9CLOT</name>
<dbReference type="InterPro" id="IPR036979">
    <property type="entry name" value="CM_dom_sf"/>
</dbReference>